<dbReference type="RefSeq" id="WP_330107208.1">
    <property type="nucleotide sequence ID" value="NZ_JAZDQT010000001.1"/>
</dbReference>
<dbReference type="InterPro" id="IPR000994">
    <property type="entry name" value="Pept_M24"/>
</dbReference>
<dbReference type="GO" id="GO:0004177">
    <property type="term" value="F:aminopeptidase activity"/>
    <property type="evidence" value="ECO:0007669"/>
    <property type="project" value="UniProtKB-KW"/>
</dbReference>
<protein>
    <submittedName>
        <fullName evidence="7">Aminopeptidase P family protein</fullName>
        <ecNumber evidence="7">3.4.11.9</ecNumber>
    </submittedName>
</protein>
<dbReference type="InterPro" id="IPR033740">
    <property type="entry name" value="Pept_M24B"/>
</dbReference>
<dbReference type="Pfam" id="PF00557">
    <property type="entry name" value="Peptidase_M24"/>
    <property type="match status" value="1"/>
</dbReference>
<evidence type="ECO:0000313" key="8">
    <source>
        <dbReference type="Proteomes" id="UP001336835"/>
    </source>
</evidence>
<organism evidence="7 8">
    <name type="scientific">Pedobacter albus</name>
    <dbReference type="NCBI Taxonomy" id="3113905"/>
    <lineage>
        <taxon>Bacteria</taxon>
        <taxon>Pseudomonadati</taxon>
        <taxon>Bacteroidota</taxon>
        <taxon>Sphingobacteriia</taxon>
        <taxon>Sphingobacteriales</taxon>
        <taxon>Sphingobacteriaceae</taxon>
        <taxon>Pedobacter</taxon>
    </lineage>
</organism>
<dbReference type="InterPro" id="IPR029149">
    <property type="entry name" value="Creatin/AminoP/Spt16_N"/>
</dbReference>
<reference evidence="7 8" key="1">
    <citation type="submission" date="2024-01" db="EMBL/GenBank/DDBJ databases">
        <title>Pedobacter sp. nov., isolated from fresh soil.</title>
        <authorList>
            <person name="Le N.T.T."/>
        </authorList>
    </citation>
    <scope>NUCLEOTIDE SEQUENCE [LARGE SCALE GENOMIC DNA]</scope>
    <source>
        <strain evidence="7 8">KR3-3</strain>
    </source>
</reference>
<feature type="domain" description="Peptidase M24 C-terminal" evidence="6">
    <location>
        <begin position="531"/>
        <end position="591"/>
    </location>
</feature>
<keyword evidence="7" id="KW-0031">Aminopeptidase</keyword>
<evidence type="ECO:0000256" key="1">
    <source>
        <dbReference type="ARBA" id="ARBA00008766"/>
    </source>
</evidence>
<evidence type="ECO:0000313" key="7">
    <source>
        <dbReference type="EMBL" id="MEE1944849.1"/>
    </source>
</evidence>
<dbReference type="SUPFAM" id="SSF53092">
    <property type="entry name" value="Creatinase/prolidase N-terminal domain"/>
    <property type="match status" value="1"/>
</dbReference>
<dbReference type="PANTHER" id="PTHR43763:SF6">
    <property type="entry name" value="XAA-PRO AMINOPEPTIDASE 1"/>
    <property type="match status" value="1"/>
</dbReference>
<evidence type="ECO:0000259" key="6">
    <source>
        <dbReference type="Pfam" id="PF16188"/>
    </source>
</evidence>
<feature type="domain" description="Creatinase N-terminal" evidence="5">
    <location>
        <begin position="7"/>
        <end position="130"/>
    </location>
</feature>
<dbReference type="Proteomes" id="UP001336835">
    <property type="component" value="Unassembled WGS sequence"/>
</dbReference>
<dbReference type="EC" id="3.4.11.9" evidence="7"/>
<dbReference type="InterPro" id="IPR050422">
    <property type="entry name" value="X-Pro_aminopeptidase_P"/>
</dbReference>
<dbReference type="InterPro" id="IPR032416">
    <property type="entry name" value="Peptidase_M24_C"/>
</dbReference>
<evidence type="ECO:0000259" key="4">
    <source>
        <dbReference type="Pfam" id="PF00557"/>
    </source>
</evidence>
<keyword evidence="7" id="KW-0645">Protease</keyword>
<evidence type="ECO:0000259" key="5">
    <source>
        <dbReference type="Pfam" id="PF01321"/>
    </source>
</evidence>
<gene>
    <name evidence="7" type="ORF">VRU48_07015</name>
</gene>
<evidence type="ECO:0000256" key="3">
    <source>
        <dbReference type="ARBA" id="ARBA00022801"/>
    </source>
</evidence>
<dbReference type="InterPro" id="IPR000587">
    <property type="entry name" value="Creatinase_N"/>
</dbReference>
<dbReference type="EMBL" id="JAZDQT010000001">
    <property type="protein sequence ID" value="MEE1944849.1"/>
    <property type="molecule type" value="Genomic_DNA"/>
</dbReference>
<dbReference type="Gene3D" id="3.90.230.10">
    <property type="entry name" value="Creatinase/methionine aminopeptidase superfamily"/>
    <property type="match status" value="1"/>
</dbReference>
<keyword evidence="2" id="KW-0479">Metal-binding</keyword>
<dbReference type="PANTHER" id="PTHR43763">
    <property type="entry name" value="XAA-PRO AMINOPEPTIDASE 1"/>
    <property type="match status" value="1"/>
</dbReference>
<feature type="domain" description="Peptidase M24" evidence="4">
    <location>
        <begin position="309"/>
        <end position="521"/>
    </location>
</feature>
<dbReference type="CDD" id="cd01085">
    <property type="entry name" value="APP"/>
    <property type="match status" value="1"/>
</dbReference>
<dbReference type="SUPFAM" id="SSF55920">
    <property type="entry name" value="Creatinase/aminopeptidase"/>
    <property type="match status" value="1"/>
</dbReference>
<keyword evidence="3 7" id="KW-0378">Hydrolase</keyword>
<keyword evidence="8" id="KW-1185">Reference proteome</keyword>
<dbReference type="Gene3D" id="3.40.350.10">
    <property type="entry name" value="Creatinase/prolidase N-terminal domain"/>
    <property type="match status" value="2"/>
</dbReference>
<dbReference type="Pfam" id="PF01321">
    <property type="entry name" value="Creatinase_N"/>
    <property type="match status" value="1"/>
</dbReference>
<dbReference type="InterPro" id="IPR036005">
    <property type="entry name" value="Creatinase/aminopeptidase-like"/>
</dbReference>
<comment type="similarity">
    <text evidence="1">Belongs to the peptidase M24B family.</text>
</comment>
<sequence>MTYPEKLNAIREQMKADGVDAYIIPSADPHISEYLPDHYKCIAFTTGFKGSVSTVVITQDFAGLWADSRYFEQAEEQLQGSGFELVKLKVQHAPEYIQWLGNTLKQDATIAFDEKLVSILLGELLQQQLAYKGIRFENKDYLNPIWTNRPALPKEPAFLIADTYTGQSIADKLTAVRASLKQYHADSHLISSLDDLAWLFNLRGSDVSYNPVVLGFALITPSQATLYIQHDKLNAADKATLSANGVEILGYDTIAKDLQFLTAESTILIDPKRNCFALYKLIPTSVNRVLETNPSTHLKAVKNETEVENTRKVMRRDGVAITQFLKWVKENVGKIEMTELSAAAQLSAFRAAQEGFIGESFNTISAYRAHGALPHYASTEASNAAIKAEGLFLVDSGGQYRYGTTDITRVMPMGNNTEEESIDYTLVLKAMIEGCKTRFPKGTCGYQIDAITRRPMWDYALNYGHGTGHGVGYFLNVHEGPQVFNPTATAVPVELGMITSIEPGIYRPGKHGIRIENLVLTVKDQTNEFNEFYAFEALTLAPIDTTIVKKELLEQSHIDWLNSYHEKVYTALSPLLNEKEKEFLKEMTKAI</sequence>
<evidence type="ECO:0000256" key="2">
    <source>
        <dbReference type="ARBA" id="ARBA00022723"/>
    </source>
</evidence>
<name>A0ABU7I5U4_9SPHI</name>
<accession>A0ABU7I5U4</accession>
<proteinExistence type="inferred from homology"/>
<dbReference type="Pfam" id="PF16188">
    <property type="entry name" value="Peptidase_M24_C"/>
    <property type="match status" value="1"/>
</dbReference>
<comment type="caution">
    <text evidence="7">The sequence shown here is derived from an EMBL/GenBank/DDBJ whole genome shotgun (WGS) entry which is preliminary data.</text>
</comment>
<dbReference type="Pfam" id="PF16189">
    <property type="entry name" value="Creatinase_N_2"/>
    <property type="match status" value="1"/>
</dbReference>